<sequence>MTGRIILLRHGQTFSNIERLLDTRPPGAELTERGRDQAVRAGREIAEYVGERKLRMYCSVALRAQQTAQLAARSYEEVTGHPRFSYPVEVINGVHEIYAGNYEMDGSEDAHREYMMVLRGCFDSNPDSRLQGGESYVDLLGRYQPALENLAAGLGDDEDVVVVSHGAAIRIVSKHATGVDADFAFSGYMPNCGMTVMEPRGKDFGQWELRRWADLDLPRR</sequence>
<keyword evidence="5" id="KW-1185">Reference proteome</keyword>
<gene>
    <name evidence="4" type="ORF">UL81_10865</name>
</gene>
<organism evidence="4 5">
    <name type="scientific">Corynebacterium camporealensis</name>
    <dbReference type="NCBI Taxonomy" id="161896"/>
    <lineage>
        <taxon>Bacteria</taxon>
        <taxon>Bacillati</taxon>
        <taxon>Actinomycetota</taxon>
        <taxon>Actinomycetes</taxon>
        <taxon>Mycobacteriales</taxon>
        <taxon>Corynebacteriaceae</taxon>
        <taxon>Corynebacterium</taxon>
    </lineage>
</organism>
<dbReference type="PANTHER" id="PTHR48100">
    <property type="entry name" value="BROAD-SPECIFICITY PHOSPHATASE YOR283W-RELATED"/>
    <property type="match status" value="1"/>
</dbReference>
<keyword evidence="2 4" id="KW-0413">Isomerase</keyword>
<dbReference type="InterPro" id="IPR013078">
    <property type="entry name" value="His_Pase_superF_clade-1"/>
</dbReference>
<protein>
    <submittedName>
        <fullName evidence="4">Fructose-2,6-bisphosphatase</fullName>
        <ecNumber evidence="4">5.4.2.12</ecNumber>
    </submittedName>
</protein>
<dbReference type="OrthoDB" id="9793115at2"/>
<dbReference type="EMBL" id="CP011311">
    <property type="protein sequence ID" value="AKE40106.1"/>
    <property type="molecule type" value="Genomic_DNA"/>
</dbReference>
<dbReference type="KEGG" id="ccj:UL81_10865"/>
<evidence type="ECO:0000256" key="2">
    <source>
        <dbReference type="ARBA" id="ARBA00023235"/>
    </source>
</evidence>
<dbReference type="GO" id="GO:0004619">
    <property type="term" value="F:phosphoglycerate mutase activity"/>
    <property type="evidence" value="ECO:0007669"/>
    <property type="project" value="UniProtKB-EC"/>
</dbReference>
<dbReference type="GO" id="GO:0005737">
    <property type="term" value="C:cytoplasm"/>
    <property type="evidence" value="ECO:0007669"/>
    <property type="project" value="TreeGrafter"/>
</dbReference>
<evidence type="ECO:0000256" key="1">
    <source>
        <dbReference type="ARBA" id="ARBA00023152"/>
    </source>
</evidence>
<reference evidence="4 5" key="1">
    <citation type="journal article" date="2015" name="Genome Announc.">
        <title>Complete Genome Sequence of Corynebacterium camporealensis DSM 44610, Isolated from the Milk of a Manchega Sheep with Subclinical Mastitis.</title>
        <authorList>
            <person name="Ruckert C."/>
            <person name="Albersmeier A."/>
            <person name="Winkler A."/>
            <person name="Tauch A."/>
        </authorList>
    </citation>
    <scope>NUCLEOTIDE SEQUENCE [LARGE SCALE GENOMIC DNA]</scope>
    <source>
        <strain evidence="4 5">DSM 44610</strain>
    </source>
</reference>
<dbReference type="InterPro" id="IPR029033">
    <property type="entry name" value="His_PPase_superfam"/>
</dbReference>
<dbReference type="SUPFAM" id="SSF53254">
    <property type="entry name" value="Phosphoglycerate mutase-like"/>
    <property type="match status" value="1"/>
</dbReference>
<name>A0A0F6TBQ4_9CORY</name>
<dbReference type="Gene3D" id="3.40.50.1240">
    <property type="entry name" value="Phosphoglycerate mutase-like"/>
    <property type="match status" value="1"/>
</dbReference>
<dbReference type="SMART" id="SM00855">
    <property type="entry name" value="PGAM"/>
    <property type="match status" value="1"/>
</dbReference>
<keyword evidence="1" id="KW-0324">Glycolysis</keyword>
<accession>A0A0F6TBQ4</accession>
<dbReference type="AlphaFoldDB" id="A0A0F6TBQ4"/>
<dbReference type="HOGENOM" id="CLU_033323_9_5_11"/>
<dbReference type="CDD" id="cd07067">
    <property type="entry name" value="HP_PGM_like"/>
    <property type="match status" value="1"/>
</dbReference>
<dbReference type="InterPro" id="IPR050275">
    <property type="entry name" value="PGM_Phosphatase"/>
</dbReference>
<dbReference type="InterPro" id="IPR001345">
    <property type="entry name" value="PG/BPGM_mutase_AS"/>
</dbReference>
<feature type="binding site" evidence="3">
    <location>
        <begin position="9"/>
        <end position="16"/>
    </location>
    <ligand>
        <name>substrate</name>
    </ligand>
</feature>
<dbReference type="PANTHER" id="PTHR48100:SF1">
    <property type="entry name" value="HISTIDINE PHOSPHATASE FAMILY PROTEIN-RELATED"/>
    <property type="match status" value="1"/>
</dbReference>
<dbReference type="PROSITE" id="PS00175">
    <property type="entry name" value="PG_MUTASE"/>
    <property type="match status" value="1"/>
</dbReference>
<evidence type="ECO:0000313" key="5">
    <source>
        <dbReference type="Proteomes" id="UP000033566"/>
    </source>
</evidence>
<dbReference type="Proteomes" id="UP000033566">
    <property type="component" value="Chromosome"/>
</dbReference>
<evidence type="ECO:0000256" key="3">
    <source>
        <dbReference type="PIRSR" id="PIRSR613078-2"/>
    </source>
</evidence>
<evidence type="ECO:0000313" key="4">
    <source>
        <dbReference type="EMBL" id="AKE40106.1"/>
    </source>
</evidence>
<dbReference type="Pfam" id="PF00300">
    <property type="entry name" value="His_Phos_1"/>
    <property type="match status" value="1"/>
</dbReference>
<dbReference type="RefSeq" id="WP_035106291.1">
    <property type="nucleotide sequence ID" value="NZ_CP011311.1"/>
</dbReference>
<dbReference type="EC" id="5.4.2.12" evidence="4"/>
<dbReference type="PATRIC" id="fig|161896.4.peg.2120"/>
<dbReference type="GO" id="GO:0016791">
    <property type="term" value="F:phosphatase activity"/>
    <property type="evidence" value="ECO:0007669"/>
    <property type="project" value="TreeGrafter"/>
</dbReference>
<feature type="binding site" evidence="3">
    <location>
        <position position="63"/>
    </location>
    <ligand>
        <name>substrate</name>
    </ligand>
</feature>
<proteinExistence type="predicted"/>